<evidence type="ECO:0000313" key="11">
    <source>
        <dbReference type="Proteomes" id="UP000052237"/>
    </source>
</evidence>
<keyword evidence="3 9" id="KW-0032">Aminotransferase</keyword>
<dbReference type="GO" id="GO:0005737">
    <property type="term" value="C:cytoplasm"/>
    <property type="evidence" value="ECO:0007669"/>
    <property type="project" value="UniProtKB-SubCell"/>
</dbReference>
<keyword evidence="7 9" id="KW-0663">Pyridoxal phosphate</keyword>
<feature type="binding site" evidence="9">
    <location>
        <begin position="115"/>
        <end position="116"/>
    </location>
    <ligand>
        <name>pyridoxal 5'-phosphate</name>
        <dbReference type="ChEBI" id="CHEBI:597326"/>
    </ligand>
</feature>
<dbReference type="UniPathway" id="UPA00078">
    <property type="reaction ID" value="UER00160"/>
</dbReference>
<comment type="similarity">
    <text evidence="9">Belongs to the class-III pyridoxal-phosphate-dependent aminotransferase family. BioA subfamily.</text>
</comment>
<dbReference type="InterPro" id="IPR015421">
    <property type="entry name" value="PyrdxlP-dep_Trfase_major"/>
</dbReference>
<dbReference type="PROSITE" id="PS00600">
    <property type="entry name" value="AA_TRANSFER_CLASS_3"/>
    <property type="match status" value="1"/>
</dbReference>
<dbReference type="PANTHER" id="PTHR42684:SF17">
    <property type="entry name" value="ADENOSYLMETHIONINE-8-AMINO-7-OXONONANOATE AMINOTRANSFERASE"/>
    <property type="match status" value="1"/>
</dbReference>
<dbReference type="EC" id="2.6.1.62" evidence="9"/>
<dbReference type="Pfam" id="PF00202">
    <property type="entry name" value="Aminotran_3"/>
    <property type="match status" value="1"/>
</dbReference>
<proteinExistence type="inferred from homology"/>
<keyword evidence="4 9" id="KW-0808">Transferase</keyword>
<feature type="binding site" evidence="9">
    <location>
        <position position="277"/>
    </location>
    <ligand>
        <name>substrate</name>
    </ligand>
</feature>
<dbReference type="Proteomes" id="UP000052237">
    <property type="component" value="Unassembled WGS sequence"/>
</dbReference>
<feature type="binding site" evidence="9">
    <location>
        <position position="248"/>
    </location>
    <ligand>
        <name>pyridoxal 5'-phosphate</name>
        <dbReference type="ChEBI" id="CHEBI:597326"/>
    </ligand>
</feature>
<dbReference type="RefSeq" id="WP_059435304.1">
    <property type="nucleotide sequence ID" value="NZ_FAVB01000004.1"/>
</dbReference>
<dbReference type="HAMAP" id="MF_00834">
    <property type="entry name" value="BioA"/>
    <property type="match status" value="1"/>
</dbReference>
<comment type="cofactor">
    <cofactor evidence="1 9">
        <name>pyridoxal 5'-phosphate</name>
        <dbReference type="ChEBI" id="CHEBI:597326"/>
    </cofactor>
</comment>
<dbReference type="PANTHER" id="PTHR42684">
    <property type="entry name" value="ADENOSYLMETHIONINE-8-AMINO-7-OXONONANOATE AMINOTRANSFERASE"/>
    <property type="match status" value="1"/>
</dbReference>
<evidence type="ECO:0000256" key="1">
    <source>
        <dbReference type="ARBA" id="ARBA00001933"/>
    </source>
</evidence>
<dbReference type="GO" id="GO:0009102">
    <property type="term" value="P:biotin biosynthetic process"/>
    <property type="evidence" value="ECO:0007669"/>
    <property type="project" value="UniProtKB-UniRule"/>
</dbReference>
<dbReference type="NCBIfam" id="TIGR00508">
    <property type="entry name" value="bioA"/>
    <property type="match status" value="1"/>
</dbReference>
<dbReference type="PIRSF" id="PIRSF000521">
    <property type="entry name" value="Transaminase_4ab_Lys_Orn"/>
    <property type="match status" value="1"/>
</dbReference>
<feature type="site" description="Participates in the substrate recognition with KAPA and in a stacking interaction with the adenine ring of SAM" evidence="9">
    <location>
        <position position="18"/>
    </location>
</feature>
<feature type="binding site" evidence="9">
    <location>
        <position position="55"/>
    </location>
    <ligand>
        <name>substrate</name>
    </ligand>
</feature>
<name>A0A0S4SIP4_CAMHY</name>
<dbReference type="NCBIfam" id="NF004624">
    <property type="entry name" value="PRK05964.1"/>
    <property type="match status" value="1"/>
</dbReference>
<evidence type="ECO:0000256" key="6">
    <source>
        <dbReference type="ARBA" id="ARBA00022756"/>
    </source>
</evidence>
<dbReference type="Gene3D" id="3.90.1150.10">
    <property type="entry name" value="Aspartate Aminotransferase, domain 1"/>
    <property type="match status" value="1"/>
</dbReference>
<evidence type="ECO:0000256" key="9">
    <source>
        <dbReference type="HAMAP-Rule" id="MF_00834"/>
    </source>
</evidence>
<feature type="binding site" evidence="9">
    <location>
        <position position="312"/>
    </location>
    <ligand>
        <name>substrate</name>
    </ligand>
</feature>
<keyword evidence="6 9" id="KW-0093">Biotin biosynthesis</keyword>
<comment type="function">
    <text evidence="9">Catalyzes the transfer of the alpha-amino group from S-adenosyl-L-methionine (SAM) to 7-keto-8-aminopelargonic acid (KAPA) to form 7,8-diaminopelargonic acid (DAPA). It is the only aminotransferase known to utilize SAM as an amino donor.</text>
</comment>
<keyword evidence="11" id="KW-1185">Reference proteome</keyword>
<evidence type="ECO:0000256" key="2">
    <source>
        <dbReference type="ARBA" id="ARBA00005063"/>
    </source>
</evidence>
<dbReference type="InterPro" id="IPR015422">
    <property type="entry name" value="PyrdxlP-dep_Trfase_small"/>
</dbReference>
<gene>
    <name evidence="9 10" type="primary">bioA</name>
    <name evidence="10" type="ORF">ERS686654_01641</name>
</gene>
<keyword evidence="5 9" id="KW-0949">S-adenosyl-L-methionine</keyword>
<protein>
    <recommendedName>
        <fullName evidence="9">Adenosylmethionine-8-amino-7-oxononanoate aminotransferase</fullName>
        <ecNumber evidence="9">2.6.1.62</ecNumber>
    </recommendedName>
    <alternativeName>
        <fullName evidence="9">7,8-diamino-pelargonic acid aminotransferase</fullName>
        <shortName evidence="9">DAPA AT</shortName>
        <shortName evidence="9">DAPA aminotransferase</shortName>
    </alternativeName>
    <alternativeName>
        <fullName evidence="9">7,8-diaminononanoate synthase</fullName>
        <shortName evidence="9">DANS</shortName>
    </alternativeName>
    <alternativeName>
        <fullName evidence="9">Diaminopelargonic acid synthase</fullName>
    </alternativeName>
</protein>
<feature type="binding site" evidence="9">
    <location>
        <begin position="313"/>
        <end position="314"/>
    </location>
    <ligand>
        <name>pyridoxal 5'-phosphate</name>
        <dbReference type="ChEBI" id="CHEBI:597326"/>
    </ligand>
</feature>
<organism evidence="10 11">
    <name type="scientific">Campylobacter hyointestinalis subsp. hyointestinalis</name>
    <dbReference type="NCBI Taxonomy" id="91352"/>
    <lineage>
        <taxon>Bacteria</taxon>
        <taxon>Pseudomonadati</taxon>
        <taxon>Campylobacterota</taxon>
        <taxon>Epsilonproteobacteria</taxon>
        <taxon>Campylobacterales</taxon>
        <taxon>Campylobacteraceae</taxon>
        <taxon>Campylobacter</taxon>
    </lineage>
</organism>
<dbReference type="CDD" id="cd00610">
    <property type="entry name" value="OAT_like"/>
    <property type="match status" value="1"/>
</dbReference>
<dbReference type="GO" id="GO:0004015">
    <property type="term" value="F:adenosylmethionine-8-amino-7-oxononanoate transaminase activity"/>
    <property type="evidence" value="ECO:0007669"/>
    <property type="project" value="UniProtKB-UniRule"/>
</dbReference>
<feature type="binding site" evidence="9">
    <location>
        <position position="399"/>
    </location>
    <ligand>
        <name>substrate</name>
    </ligand>
</feature>
<dbReference type="GO" id="GO:0030170">
    <property type="term" value="F:pyridoxal phosphate binding"/>
    <property type="evidence" value="ECO:0007669"/>
    <property type="project" value="UniProtKB-UniRule"/>
</dbReference>
<evidence type="ECO:0000256" key="4">
    <source>
        <dbReference type="ARBA" id="ARBA00022679"/>
    </source>
</evidence>
<feature type="modified residue" description="N6-(pyridoxal phosphate)lysine" evidence="9">
    <location>
        <position position="277"/>
    </location>
</feature>
<comment type="pathway">
    <text evidence="2 9">Cofactor biosynthesis; biotin biosynthesis; 7,8-diaminononanoate from 8-amino-7-oxononanoate (SAM route): step 1/1.</text>
</comment>
<comment type="catalytic activity">
    <reaction evidence="8 9">
        <text>(8S)-8-amino-7-oxononanoate + S-adenosyl-L-methionine = S-adenosyl-4-methylsulfanyl-2-oxobutanoate + (7R,8S)-7,8-diammoniononanoate</text>
        <dbReference type="Rhea" id="RHEA:16861"/>
        <dbReference type="ChEBI" id="CHEBI:16490"/>
        <dbReference type="ChEBI" id="CHEBI:59789"/>
        <dbReference type="ChEBI" id="CHEBI:149468"/>
        <dbReference type="ChEBI" id="CHEBI:149469"/>
        <dbReference type="EC" id="2.6.1.62"/>
    </reaction>
</comment>
<dbReference type="Gene3D" id="3.40.640.10">
    <property type="entry name" value="Type I PLP-dependent aspartate aminotransferase-like (Major domain)"/>
    <property type="match status" value="1"/>
</dbReference>
<evidence type="ECO:0000256" key="8">
    <source>
        <dbReference type="ARBA" id="ARBA00048449"/>
    </source>
</evidence>
<evidence type="ECO:0000256" key="5">
    <source>
        <dbReference type="ARBA" id="ARBA00022691"/>
    </source>
</evidence>
<comment type="subcellular location">
    <subcellularLocation>
        <location evidence="9">Cytoplasm</location>
    </subcellularLocation>
</comment>
<keyword evidence="9" id="KW-0963">Cytoplasm</keyword>
<comment type="caution">
    <text evidence="10">The sequence shown here is derived from an EMBL/GenBank/DDBJ whole genome shotgun (WGS) entry which is preliminary data.</text>
</comment>
<reference evidence="10 11" key="1">
    <citation type="submission" date="2015-11" db="EMBL/GenBank/DDBJ databases">
        <authorList>
            <consortium name="Pathogen Informatics"/>
        </authorList>
    </citation>
    <scope>NUCLEOTIDE SEQUENCE [LARGE SCALE GENOMIC DNA]</scope>
    <source>
        <strain evidence="10 11">006A-0059</strain>
    </source>
</reference>
<dbReference type="InterPro" id="IPR049704">
    <property type="entry name" value="Aminotrans_3_PPA_site"/>
</dbReference>
<dbReference type="InterPro" id="IPR005814">
    <property type="entry name" value="Aminotrans_3"/>
</dbReference>
<dbReference type="EMBL" id="FAVB01000004">
    <property type="protein sequence ID" value="CUU86015.1"/>
    <property type="molecule type" value="Genomic_DNA"/>
</dbReference>
<comment type="subunit">
    <text evidence="9">Homodimer.</text>
</comment>
<evidence type="ECO:0000256" key="7">
    <source>
        <dbReference type="ARBA" id="ARBA00022898"/>
    </source>
</evidence>
<dbReference type="InterPro" id="IPR005815">
    <property type="entry name" value="BioA"/>
</dbReference>
<sequence>MTNLELSKLDLEHIWHPCTQMSDHENFPIIPIRSGKGAVLSDFDGNEYIDCVSSWWVNIFGHSNEYISAKLSEQAMNLEHVIMAGFSHEGIIKLSNRLINLLPKPLNKCFYGDNGSSAIEIALKMSYHKNLLLGKNKPLFLNLKNSYHGETIAALSVGDVELYKKIYKNILIKTVQTKVPMNFKGMEVSDEEALNDLKNVLENHHEQLSAFILEPLVQCAGDMNMYSADFVKKACVLAKSYDVDIIFDEVAVGFGRTGSLFALELCDIVPDFLCLSKGITGGYLPLSVVVTSDRIYNEFYGTYESNKAFLHSHSYTGNALACACANATLDIFEKENVIEKNKELSKFIKSEFSKLLKYDFIDNFRQTGMILAFDLVNFKQKRMGHLIYKQALQKGLLLRPLANTIYFMPPYVITKEQVCYVVSVLDELLSKLR</sequence>
<accession>A0A0S4SIP4</accession>
<feature type="binding site" evidence="9">
    <location>
        <position position="147"/>
    </location>
    <ligand>
        <name>substrate</name>
    </ligand>
</feature>
<dbReference type="SUPFAM" id="SSF53383">
    <property type="entry name" value="PLP-dependent transferases"/>
    <property type="match status" value="1"/>
</dbReference>
<dbReference type="AlphaFoldDB" id="A0A0S4SIP4"/>
<evidence type="ECO:0000313" key="10">
    <source>
        <dbReference type="EMBL" id="CUU86015.1"/>
    </source>
</evidence>
<evidence type="ECO:0000256" key="3">
    <source>
        <dbReference type="ARBA" id="ARBA00022576"/>
    </source>
</evidence>
<dbReference type="InterPro" id="IPR015424">
    <property type="entry name" value="PyrdxlP-dep_Trfase"/>
</dbReference>